<reference evidence="3" key="1">
    <citation type="submission" date="2016-11" db="EMBL/GenBank/DDBJ databases">
        <authorList>
            <person name="Varghese N."/>
            <person name="Submissions S."/>
        </authorList>
    </citation>
    <scope>NUCLEOTIDE SEQUENCE [LARGE SCALE GENOMIC DNA]</scope>
    <source>
        <strain evidence="3">CGMCC 1.6496</strain>
    </source>
</reference>
<name>A0A1M5VN96_9BACI</name>
<sequence>MTQEIEIEFKNLLTSDEYHTLLTELPFPKKAVTQTNFYFETKDHTLQGLGSALRIRQKDNQYQLTLKQPHPNGLLETHDKLTKKEAEACMQGKMVVKEATAKQLNELGVDIGSLMCLGSLTTERRELQCQNVLLVLDFSTYNGMSDYELELEATSYESGHIFFNHVLNKFSIPRRHTPNKIERFFKSN</sequence>
<protein>
    <submittedName>
        <fullName evidence="2">Uncharacterized protein YjbK</fullName>
    </submittedName>
</protein>
<keyword evidence="3" id="KW-1185">Reference proteome</keyword>
<proteinExistence type="predicted"/>
<dbReference type="Proteomes" id="UP000184079">
    <property type="component" value="Unassembled WGS sequence"/>
</dbReference>
<dbReference type="Gene3D" id="2.40.320.10">
    <property type="entry name" value="Hypothetical Protein Pfu-838710-001"/>
    <property type="match status" value="1"/>
</dbReference>
<feature type="domain" description="CYTH" evidence="1">
    <location>
        <begin position="4"/>
        <end position="188"/>
    </location>
</feature>
<dbReference type="OrthoDB" id="384378at2"/>
<dbReference type="CDD" id="cd07762">
    <property type="entry name" value="CYTH-like_Pase_1"/>
    <property type="match status" value="1"/>
</dbReference>
<evidence type="ECO:0000259" key="1">
    <source>
        <dbReference type="PROSITE" id="PS51707"/>
    </source>
</evidence>
<gene>
    <name evidence="2" type="ORF">SAMN05421807_11316</name>
</gene>
<dbReference type="PROSITE" id="PS51707">
    <property type="entry name" value="CYTH"/>
    <property type="match status" value="1"/>
</dbReference>
<dbReference type="AlphaFoldDB" id="A0A1M5VN96"/>
<evidence type="ECO:0000313" key="2">
    <source>
        <dbReference type="EMBL" id="SHH76695.1"/>
    </source>
</evidence>
<dbReference type="SUPFAM" id="SSF55154">
    <property type="entry name" value="CYTH-like phosphatases"/>
    <property type="match status" value="1"/>
</dbReference>
<dbReference type="InterPro" id="IPR033469">
    <property type="entry name" value="CYTH-like_dom_sf"/>
</dbReference>
<dbReference type="RefSeq" id="WP_073010802.1">
    <property type="nucleotide sequence ID" value="NZ_FQXD01000013.1"/>
</dbReference>
<organism evidence="2 3">
    <name type="scientific">Virgibacillus chiguensis</name>
    <dbReference type="NCBI Taxonomy" id="411959"/>
    <lineage>
        <taxon>Bacteria</taxon>
        <taxon>Bacillati</taxon>
        <taxon>Bacillota</taxon>
        <taxon>Bacilli</taxon>
        <taxon>Bacillales</taxon>
        <taxon>Bacillaceae</taxon>
        <taxon>Virgibacillus</taxon>
    </lineage>
</organism>
<accession>A0A1M5VN96</accession>
<dbReference type="PIRSF" id="PIRSF012526">
    <property type="entry name" value="CYTH_UCP012526"/>
    <property type="match status" value="1"/>
</dbReference>
<evidence type="ECO:0000313" key="3">
    <source>
        <dbReference type="Proteomes" id="UP000184079"/>
    </source>
</evidence>
<dbReference type="Pfam" id="PF01928">
    <property type="entry name" value="CYTH"/>
    <property type="match status" value="1"/>
</dbReference>
<dbReference type="SMART" id="SM01118">
    <property type="entry name" value="CYTH"/>
    <property type="match status" value="1"/>
</dbReference>
<dbReference type="InterPro" id="IPR009195">
    <property type="entry name" value="Uncharacterised_YjbK"/>
</dbReference>
<dbReference type="EMBL" id="FQXD01000013">
    <property type="protein sequence ID" value="SHH76695.1"/>
    <property type="molecule type" value="Genomic_DNA"/>
</dbReference>
<dbReference type="InterPro" id="IPR023577">
    <property type="entry name" value="CYTH_domain"/>
</dbReference>